<dbReference type="AlphaFoldDB" id="A0A1X4XWC0"/>
<sequence length="42" mass="4601">MCGGGICSMPLWQDKQSLKLAALLIIGSNKKAKKNKTRIKKV</sequence>
<comment type="caution">
    <text evidence="1">The sequence shown here is derived from an EMBL/GenBank/DDBJ whole genome shotgun (WGS) entry which is preliminary data.</text>
</comment>
<evidence type="ECO:0000313" key="2">
    <source>
        <dbReference type="Proteomes" id="UP000194141"/>
    </source>
</evidence>
<evidence type="ECO:0000313" key="1">
    <source>
        <dbReference type="EMBL" id="OSS41836.1"/>
    </source>
</evidence>
<proteinExistence type="predicted"/>
<keyword evidence="2" id="KW-1185">Reference proteome</keyword>
<reference evidence="1 2" key="1">
    <citation type="journal article" date="2017" name="Front. Microbiol.">
        <title>Genome Sequence of Desulfurella amilsii Strain TR1 and Comparative Genomics of Desulfurellaceae Family.</title>
        <authorList>
            <person name="Florentino A.P."/>
            <person name="Stams A.J."/>
            <person name="Sanchez-Andrea I."/>
        </authorList>
    </citation>
    <scope>NUCLEOTIDE SEQUENCE [LARGE SCALE GENOMIC DNA]</scope>
    <source>
        <strain evidence="1 2">TR1</strain>
    </source>
</reference>
<dbReference type="EMBL" id="MDSU01000018">
    <property type="protein sequence ID" value="OSS41836.1"/>
    <property type="molecule type" value="Genomic_DNA"/>
</dbReference>
<protein>
    <submittedName>
        <fullName evidence="1">Uncharacterized protein</fullName>
    </submittedName>
</protein>
<gene>
    <name evidence="1" type="ORF">DESAMIL20_1389</name>
</gene>
<accession>A0A1X4XWC0</accession>
<organism evidence="1 2">
    <name type="scientific">Desulfurella amilsii</name>
    <dbReference type="NCBI Taxonomy" id="1562698"/>
    <lineage>
        <taxon>Bacteria</taxon>
        <taxon>Pseudomonadati</taxon>
        <taxon>Campylobacterota</taxon>
        <taxon>Desulfurellia</taxon>
        <taxon>Desulfurellales</taxon>
        <taxon>Desulfurellaceae</taxon>
        <taxon>Desulfurella</taxon>
    </lineage>
</organism>
<dbReference type="Proteomes" id="UP000194141">
    <property type="component" value="Unassembled WGS sequence"/>
</dbReference>
<dbReference type="STRING" id="1562698.DESAMIL20_1389"/>
<name>A0A1X4XWC0_9BACT</name>